<feature type="domain" description="HTH araC/xylS-type" evidence="4">
    <location>
        <begin position="173"/>
        <end position="272"/>
    </location>
</feature>
<keyword evidence="3" id="KW-0804">Transcription</keyword>
<dbReference type="PANTHER" id="PTHR43280:SF2">
    <property type="entry name" value="HTH-TYPE TRANSCRIPTIONAL REGULATOR EXSA"/>
    <property type="match status" value="1"/>
</dbReference>
<accession>A0A4R7ENN5</accession>
<evidence type="ECO:0000259" key="4">
    <source>
        <dbReference type="PROSITE" id="PS01124"/>
    </source>
</evidence>
<dbReference type="InterPro" id="IPR018060">
    <property type="entry name" value="HTH_AraC"/>
</dbReference>
<dbReference type="AlphaFoldDB" id="A0A4R7ENN5"/>
<dbReference type="OrthoDB" id="511992at2"/>
<keyword evidence="1" id="KW-0805">Transcription regulation</keyword>
<dbReference type="PANTHER" id="PTHR43280">
    <property type="entry name" value="ARAC-FAMILY TRANSCRIPTIONAL REGULATOR"/>
    <property type="match status" value="1"/>
</dbReference>
<comment type="caution">
    <text evidence="5">The sequence shown here is derived from an EMBL/GenBank/DDBJ whole genome shotgun (WGS) entry which is preliminary data.</text>
</comment>
<name>A0A4R7ENN5_9FLAO</name>
<dbReference type="SUPFAM" id="SSF46689">
    <property type="entry name" value="Homeodomain-like"/>
    <property type="match status" value="1"/>
</dbReference>
<dbReference type="InterPro" id="IPR009057">
    <property type="entry name" value="Homeodomain-like_sf"/>
</dbReference>
<organism evidence="5 6">
    <name type="scientific">Myroides indicus</name>
    <dbReference type="NCBI Taxonomy" id="1323422"/>
    <lineage>
        <taxon>Bacteria</taxon>
        <taxon>Pseudomonadati</taxon>
        <taxon>Bacteroidota</taxon>
        <taxon>Flavobacteriia</taxon>
        <taxon>Flavobacteriales</taxon>
        <taxon>Flavobacteriaceae</taxon>
        <taxon>Myroides</taxon>
    </lineage>
</organism>
<protein>
    <submittedName>
        <fullName evidence="5">AraC-like DNA-binding protein</fullName>
    </submittedName>
</protein>
<evidence type="ECO:0000256" key="3">
    <source>
        <dbReference type="ARBA" id="ARBA00023163"/>
    </source>
</evidence>
<dbReference type="RefSeq" id="WP_133713529.1">
    <property type="nucleotide sequence ID" value="NZ_SOAG01000031.1"/>
</dbReference>
<sequence length="277" mass="33437">MEQVLFEELIEIVNLFWRRYAELPFTSRYSGYSRAAYFKQSNAMLSTLLQFCIASNFVRLHKHSIQSLLKHRFSVEYHLFFKTWKWIEADKLSEKYKQNILDHLSYYIRKVSKKKINPQIIGINIISSPEATHYICGIMRRFQTKEKLIFFLYAIENKYTSDIQPNFHFTDKKKLKQAYKQYFENPTQNLSEYIRQQGFRYKGFQKSFQECFGVTFYQYFLQHRLLRSLELLMFTDKSHKVIAHECGFSDYSHYIKTFKRLSGLNLKDIPRFVLSPL</sequence>
<evidence type="ECO:0000256" key="2">
    <source>
        <dbReference type="ARBA" id="ARBA00023125"/>
    </source>
</evidence>
<proteinExistence type="predicted"/>
<keyword evidence="2 5" id="KW-0238">DNA-binding</keyword>
<evidence type="ECO:0000256" key="1">
    <source>
        <dbReference type="ARBA" id="ARBA00023015"/>
    </source>
</evidence>
<dbReference type="PROSITE" id="PS01124">
    <property type="entry name" value="HTH_ARAC_FAMILY_2"/>
    <property type="match status" value="1"/>
</dbReference>
<dbReference type="GO" id="GO:0043565">
    <property type="term" value="F:sequence-specific DNA binding"/>
    <property type="evidence" value="ECO:0007669"/>
    <property type="project" value="InterPro"/>
</dbReference>
<evidence type="ECO:0000313" key="6">
    <source>
        <dbReference type="Proteomes" id="UP000295215"/>
    </source>
</evidence>
<dbReference type="Pfam" id="PF12833">
    <property type="entry name" value="HTH_18"/>
    <property type="match status" value="1"/>
</dbReference>
<evidence type="ECO:0000313" key="5">
    <source>
        <dbReference type="EMBL" id="TDS52429.1"/>
    </source>
</evidence>
<dbReference type="Gene3D" id="1.10.10.60">
    <property type="entry name" value="Homeodomain-like"/>
    <property type="match status" value="1"/>
</dbReference>
<dbReference type="Proteomes" id="UP000295215">
    <property type="component" value="Unassembled WGS sequence"/>
</dbReference>
<dbReference type="GO" id="GO:0003700">
    <property type="term" value="F:DNA-binding transcription factor activity"/>
    <property type="evidence" value="ECO:0007669"/>
    <property type="project" value="InterPro"/>
</dbReference>
<dbReference type="EMBL" id="SOAG01000031">
    <property type="protein sequence ID" value="TDS52429.1"/>
    <property type="molecule type" value="Genomic_DNA"/>
</dbReference>
<keyword evidence="6" id="KW-1185">Reference proteome</keyword>
<dbReference type="SMART" id="SM00342">
    <property type="entry name" value="HTH_ARAC"/>
    <property type="match status" value="1"/>
</dbReference>
<gene>
    <name evidence="5" type="ORF">C8P70_13120</name>
</gene>
<reference evidence="5 6" key="1">
    <citation type="submission" date="2019-03" db="EMBL/GenBank/DDBJ databases">
        <title>Genomic Encyclopedia of Archaeal and Bacterial Type Strains, Phase II (KMG-II): from individual species to whole genera.</title>
        <authorList>
            <person name="Goeker M."/>
        </authorList>
    </citation>
    <scope>NUCLEOTIDE SEQUENCE [LARGE SCALE GENOMIC DNA]</scope>
    <source>
        <strain evidence="5 6">DSM 28213</strain>
    </source>
</reference>